<dbReference type="SUPFAM" id="SSF51735">
    <property type="entry name" value="NAD(P)-binding Rossmann-fold domains"/>
    <property type="match status" value="1"/>
</dbReference>
<comment type="caution">
    <text evidence="3">The sequence shown here is derived from an EMBL/GenBank/DDBJ whole genome shotgun (WGS) entry which is preliminary data.</text>
</comment>
<evidence type="ECO:0000256" key="1">
    <source>
        <dbReference type="ARBA" id="ARBA00007430"/>
    </source>
</evidence>
<dbReference type="InterPro" id="IPR051203">
    <property type="entry name" value="Polysaccharide_Synthase-Rel"/>
</dbReference>
<protein>
    <submittedName>
        <fullName evidence="3">Polysaccharide biosynthesis protein</fullName>
    </submittedName>
</protein>
<proteinExistence type="inferred from homology"/>
<dbReference type="Pfam" id="PF02719">
    <property type="entry name" value="Polysacc_synt_2"/>
    <property type="match status" value="1"/>
</dbReference>
<evidence type="ECO:0000313" key="3">
    <source>
        <dbReference type="EMBL" id="MFB9104632.1"/>
    </source>
</evidence>
<name>A0ABV5GYD1_9FLAO</name>
<dbReference type="PANTHER" id="PTHR43318">
    <property type="entry name" value="UDP-N-ACETYLGLUCOSAMINE 4,6-DEHYDRATASE"/>
    <property type="match status" value="1"/>
</dbReference>
<sequence length="354" mass="40256">MKAEISAHIDELLINSGLFPDVKPSHQNIVNFNFSEETILITGAAGSIGSELSKQLTNCRFKKLILIDIAESPLFDLMNASEFENKHNIHFQILNITQKDSLQHLFSTFQPTIVFHTAAYKHVPLMEANPFESIKVNIFATKLLTDLSLTFEVKKFIFISTDKAVDPISVMGISKRISEDYIAFLSKTSPSIFLTTRFGNVFGSNGSVVPLFKKHIETNRTLTITHKEISRYFINKQKACQLILKIANNDSHTSALFTFNMGKPIKIKHLVERLQIFCKIESVDIRFSKLRDGEKIHEHLVSNNETLLATEDEQIFLVQKNNSTPFNSKIFDRLNKVSAFTPQVKVKEILMSYL</sequence>
<evidence type="ECO:0000313" key="4">
    <source>
        <dbReference type="Proteomes" id="UP001589590"/>
    </source>
</evidence>
<evidence type="ECO:0000259" key="2">
    <source>
        <dbReference type="Pfam" id="PF02719"/>
    </source>
</evidence>
<dbReference type="RefSeq" id="WP_290273642.1">
    <property type="nucleotide sequence ID" value="NZ_JAUFQP010000013.1"/>
</dbReference>
<accession>A0ABV5GYD1</accession>
<dbReference type="PANTHER" id="PTHR43318:SF1">
    <property type="entry name" value="POLYSACCHARIDE BIOSYNTHESIS PROTEIN EPSC-RELATED"/>
    <property type="match status" value="1"/>
</dbReference>
<gene>
    <name evidence="3" type="ORF">ACFFU1_06970</name>
</gene>
<comment type="similarity">
    <text evidence="1">Belongs to the polysaccharide synthase family.</text>
</comment>
<reference evidence="3 4" key="1">
    <citation type="submission" date="2024-09" db="EMBL/GenBank/DDBJ databases">
        <authorList>
            <person name="Sun Q."/>
            <person name="Mori K."/>
        </authorList>
    </citation>
    <scope>NUCLEOTIDE SEQUENCE [LARGE SCALE GENOMIC DNA]</scope>
    <source>
        <strain evidence="3 4">CECT 8300</strain>
    </source>
</reference>
<dbReference type="InterPro" id="IPR036291">
    <property type="entry name" value="NAD(P)-bd_dom_sf"/>
</dbReference>
<dbReference type="InterPro" id="IPR003869">
    <property type="entry name" value="Polysac_CapD-like"/>
</dbReference>
<feature type="domain" description="Polysaccharide biosynthesis protein CapD-like" evidence="2">
    <location>
        <begin position="39"/>
        <end position="319"/>
    </location>
</feature>
<dbReference type="Proteomes" id="UP001589590">
    <property type="component" value="Unassembled WGS sequence"/>
</dbReference>
<keyword evidence="4" id="KW-1185">Reference proteome</keyword>
<dbReference type="Gene3D" id="3.40.50.720">
    <property type="entry name" value="NAD(P)-binding Rossmann-like Domain"/>
    <property type="match status" value="1"/>
</dbReference>
<organism evidence="3 4">
    <name type="scientific">Algibacter miyuki</name>
    <dbReference type="NCBI Taxonomy" id="1306933"/>
    <lineage>
        <taxon>Bacteria</taxon>
        <taxon>Pseudomonadati</taxon>
        <taxon>Bacteroidota</taxon>
        <taxon>Flavobacteriia</taxon>
        <taxon>Flavobacteriales</taxon>
        <taxon>Flavobacteriaceae</taxon>
        <taxon>Algibacter</taxon>
    </lineage>
</organism>
<dbReference type="EMBL" id="JBHMFA010000005">
    <property type="protein sequence ID" value="MFB9104632.1"/>
    <property type="molecule type" value="Genomic_DNA"/>
</dbReference>